<dbReference type="AlphaFoldDB" id="M1CJW2"/>
<accession>M1CJW2</accession>
<dbReference type="EnsemblPlants" id="PGSC0003DMT400069063">
    <property type="protein sequence ID" value="PGSC0003DMT400069063"/>
    <property type="gene ID" value="PGSC0003DMG400026865"/>
</dbReference>
<organism evidence="1 2">
    <name type="scientific">Solanum tuberosum</name>
    <name type="common">Potato</name>
    <dbReference type="NCBI Taxonomy" id="4113"/>
    <lineage>
        <taxon>Eukaryota</taxon>
        <taxon>Viridiplantae</taxon>
        <taxon>Streptophyta</taxon>
        <taxon>Embryophyta</taxon>
        <taxon>Tracheophyta</taxon>
        <taxon>Spermatophyta</taxon>
        <taxon>Magnoliopsida</taxon>
        <taxon>eudicotyledons</taxon>
        <taxon>Gunneridae</taxon>
        <taxon>Pentapetalae</taxon>
        <taxon>asterids</taxon>
        <taxon>lamiids</taxon>
        <taxon>Solanales</taxon>
        <taxon>Solanaceae</taxon>
        <taxon>Solanoideae</taxon>
        <taxon>Solaneae</taxon>
        <taxon>Solanum</taxon>
    </lineage>
</organism>
<dbReference type="InParanoid" id="M1CJW2"/>
<dbReference type="Gramene" id="PGSC0003DMT400069063">
    <property type="protein sequence ID" value="PGSC0003DMT400069063"/>
    <property type="gene ID" value="PGSC0003DMG400026865"/>
</dbReference>
<proteinExistence type="predicted"/>
<name>M1CJW2_SOLTU</name>
<reference evidence="1" key="2">
    <citation type="submission" date="2015-06" db="UniProtKB">
        <authorList>
            <consortium name="EnsemblPlants"/>
        </authorList>
    </citation>
    <scope>IDENTIFICATION</scope>
    <source>
        <strain evidence="1">DM1-3 516 R44</strain>
    </source>
</reference>
<protein>
    <submittedName>
        <fullName evidence="1">Uncharacterized protein</fullName>
    </submittedName>
</protein>
<keyword evidence="2" id="KW-1185">Reference proteome</keyword>
<dbReference type="PaxDb" id="4113-PGSC0003DMT400069063"/>
<evidence type="ECO:0000313" key="1">
    <source>
        <dbReference type="EnsemblPlants" id="PGSC0003DMT400069063"/>
    </source>
</evidence>
<reference evidence="2" key="1">
    <citation type="journal article" date="2011" name="Nature">
        <title>Genome sequence and analysis of the tuber crop potato.</title>
        <authorList>
            <consortium name="The Potato Genome Sequencing Consortium"/>
        </authorList>
    </citation>
    <scope>NUCLEOTIDE SEQUENCE [LARGE SCALE GENOMIC DNA]</scope>
    <source>
        <strain evidence="2">cv. DM1-3 516 R44</strain>
    </source>
</reference>
<sequence>MSPLLETLSLIDLDDALVVNPNLRWFKIFDSFTFQNTCALDCSKLMEVKIGLKNNHAIISFNDMLPLETDTTESKAPPLEKPLYYRLYLDSLQEDGPIRRTEKLEKEIGKQQAM</sequence>
<dbReference type="HOGENOM" id="CLU_2125481_0_0_1"/>
<dbReference type="Proteomes" id="UP000011115">
    <property type="component" value="Unassembled WGS sequence"/>
</dbReference>
<evidence type="ECO:0000313" key="2">
    <source>
        <dbReference type="Proteomes" id="UP000011115"/>
    </source>
</evidence>